<reference evidence="2" key="1">
    <citation type="submission" date="2019-09" db="EMBL/GenBank/DDBJ databases">
        <title>Draft genome information of white flower Hibiscus syriacus.</title>
        <authorList>
            <person name="Kim Y.-M."/>
        </authorList>
    </citation>
    <scope>NUCLEOTIDE SEQUENCE [LARGE SCALE GENOMIC DNA]</scope>
    <source>
        <strain evidence="2">YM2019G1</strain>
    </source>
</reference>
<evidence type="ECO:0000259" key="1">
    <source>
        <dbReference type="Pfam" id="PF14111"/>
    </source>
</evidence>
<dbReference type="AlphaFoldDB" id="A0A6A3ANZ3"/>
<sequence>MSTSYTDNYLQFKHGLVKVIRDSDDPLRALKKAKADVGIEDSRVSDGMDMHVVNDVAPFVPDLNMEIVGQDMGQGLGNPLHKNVNIASGNVKSYAATLVGDDTSNRPPFQDLTDKVVIQDDHVVINRSIAYPVIQFSNRVHDSIDYNMRKSVIVRLLGKSIVYRVLWHKINILWQPRERFQLIELDNEYFLVRFELENDYTEILIEGPDRGILTEGPDRV</sequence>
<dbReference type="Pfam" id="PF14111">
    <property type="entry name" value="DUF4283"/>
    <property type="match status" value="1"/>
</dbReference>
<dbReference type="EMBL" id="VEPZ02000992">
    <property type="protein sequence ID" value="KAE8704592.1"/>
    <property type="molecule type" value="Genomic_DNA"/>
</dbReference>
<feature type="domain" description="DUF4283" evidence="1">
    <location>
        <begin position="148"/>
        <end position="208"/>
    </location>
</feature>
<organism evidence="2 3">
    <name type="scientific">Hibiscus syriacus</name>
    <name type="common">Rose of Sharon</name>
    <dbReference type="NCBI Taxonomy" id="106335"/>
    <lineage>
        <taxon>Eukaryota</taxon>
        <taxon>Viridiplantae</taxon>
        <taxon>Streptophyta</taxon>
        <taxon>Embryophyta</taxon>
        <taxon>Tracheophyta</taxon>
        <taxon>Spermatophyta</taxon>
        <taxon>Magnoliopsida</taxon>
        <taxon>eudicotyledons</taxon>
        <taxon>Gunneridae</taxon>
        <taxon>Pentapetalae</taxon>
        <taxon>rosids</taxon>
        <taxon>malvids</taxon>
        <taxon>Malvales</taxon>
        <taxon>Malvaceae</taxon>
        <taxon>Malvoideae</taxon>
        <taxon>Hibiscus</taxon>
    </lineage>
</organism>
<protein>
    <recommendedName>
        <fullName evidence="1">DUF4283 domain-containing protein</fullName>
    </recommendedName>
</protein>
<proteinExistence type="predicted"/>
<dbReference type="Proteomes" id="UP000436088">
    <property type="component" value="Unassembled WGS sequence"/>
</dbReference>
<accession>A0A6A3ANZ3</accession>
<evidence type="ECO:0000313" key="2">
    <source>
        <dbReference type="EMBL" id="KAE8704592.1"/>
    </source>
</evidence>
<name>A0A6A3ANZ3_HIBSY</name>
<evidence type="ECO:0000313" key="3">
    <source>
        <dbReference type="Proteomes" id="UP000436088"/>
    </source>
</evidence>
<comment type="caution">
    <text evidence="2">The sequence shown here is derived from an EMBL/GenBank/DDBJ whole genome shotgun (WGS) entry which is preliminary data.</text>
</comment>
<gene>
    <name evidence="2" type="ORF">F3Y22_tig00110450pilonHSYRG00866</name>
</gene>
<keyword evidence="3" id="KW-1185">Reference proteome</keyword>
<dbReference type="InterPro" id="IPR025558">
    <property type="entry name" value="DUF4283"/>
</dbReference>